<accession>A0ABQ3E6T7</accession>
<evidence type="ECO:0000313" key="3">
    <source>
        <dbReference type="Proteomes" id="UP000599437"/>
    </source>
</evidence>
<gene>
    <name evidence="2" type="ORF">GCM10010346_55150</name>
</gene>
<protein>
    <submittedName>
        <fullName evidence="2">Uncharacterized protein</fullName>
    </submittedName>
</protein>
<comment type="caution">
    <text evidence="2">The sequence shown here is derived from an EMBL/GenBank/DDBJ whole genome shotgun (WGS) entry which is preliminary data.</text>
</comment>
<evidence type="ECO:0000313" key="2">
    <source>
        <dbReference type="EMBL" id="GHB24358.1"/>
    </source>
</evidence>
<dbReference type="EMBL" id="BMVO01000025">
    <property type="protein sequence ID" value="GHB24358.1"/>
    <property type="molecule type" value="Genomic_DNA"/>
</dbReference>
<organism evidence="2 3">
    <name type="scientific">Streptomyces chryseus</name>
    <dbReference type="NCBI Taxonomy" id="68186"/>
    <lineage>
        <taxon>Bacteria</taxon>
        <taxon>Bacillati</taxon>
        <taxon>Actinomycetota</taxon>
        <taxon>Actinomycetes</taxon>
        <taxon>Kitasatosporales</taxon>
        <taxon>Streptomycetaceae</taxon>
        <taxon>Streptomyces</taxon>
    </lineage>
</organism>
<sequence length="71" mass="7442">MAARISARPGPGRGGERCAEAPGNGEVNYGARRCARLRAATDGARDTDQVDVAALHKRDREVTEGLHEAGA</sequence>
<dbReference type="Proteomes" id="UP000599437">
    <property type="component" value="Unassembled WGS sequence"/>
</dbReference>
<keyword evidence="3" id="KW-1185">Reference proteome</keyword>
<name>A0ABQ3E6T7_9ACTN</name>
<reference evidence="3" key="1">
    <citation type="journal article" date="2019" name="Int. J. Syst. Evol. Microbiol.">
        <title>The Global Catalogue of Microorganisms (GCM) 10K type strain sequencing project: providing services to taxonomists for standard genome sequencing and annotation.</title>
        <authorList>
            <consortium name="The Broad Institute Genomics Platform"/>
            <consortium name="The Broad Institute Genome Sequencing Center for Infectious Disease"/>
            <person name="Wu L."/>
            <person name="Ma J."/>
        </authorList>
    </citation>
    <scope>NUCLEOTIDE SEQUENCE [LARGE SCALE GENOMIC DNA]</scope>
    <source>
        <strain evidence="3">JCM 4737</strain>
    </source>
</reference>
<proteinExistence type="predicted"/>
<feature type="region of interest" description="Disordered" evidence="1">
    <location>
        <begin position="1"/>
        <end position="25"/>
    </location>
</feature>
<evidence type="ECO:0000256" key="1">
    <source>
        <dbReference type="SAM" id="MobiDB-lite"/>
    </source>
</evidence>